<evidence type="ECO:0000256" key="2">
    <source>
        <dbReference type="SAM" id="SignalP"/>
    </source>
</evidence>
<feature type="chain" id="PRO_5035927341" evidence="2">
    <location>
        <begin position="27"/>
        <end position="216"/>
    </location>
</feature>
<evidence type="ECO:0000313" key="4">
    <source>
        <dbReference type="EnsemblMetazoa" id="CJA18043.1"/>
    </source>
</evidence>
<dbReference type="Proteomes" id="UP000005237">
    <property type="component" value="Unassembled WGS sequence"/>
</dbReference>
<feature type="region of interest" description="Disordered" evidence="1">
    <location>
        <begin position="103"/>
        <end position="133"/>
    </location>
</feature>
<dbReference type="InterPro" id="IPR007284">
    <property type="entry name" value="Ground-like_dom"/>
</dbReference>
<keyword evidence="2" id="KW-0732">Signal</keyword>
<evidence type="ECO:0000313" key="5">
    <source>
        <dbReference type="Proteomes" id="UP000005237"/>
    </source>
</evidence>
<sequence length="216" mass="24286">MNHPFLLIFPLLFTTTVPFLFPFSSGSNCGCSCAPPPPSTCSTPAPCPPIMTCQPPPQPQQVATCCSTCGTCNAKNARRRRQARVLSNATYVADCENVKRRVKRENDNENENENENVNTEDKEHENETFQPISNTKCNAEELRRIIKSKIDRVTAIAKRRIQEEAESTMGGRFNVICARGDFSYVANTELFCQHSVGDVTCFLFKQLSDVIRRRLM</sequence>
<dbReference type="AlphaFoldDB" id="A0A8R1E212"/>
<feature type="domain" description="Ground-like" evidence="3">
    <location>
        <begin position="135"/>
        <end position="204"/>
    </location>
</feature>
<reference evidence="4" key="2">
    <citation type="submission" date="2022-06" db="UniProtKB">
        <authorList>
            <consortium name="EnsemblMetazoa"/>
        </authorList>
    </citation>
    <scope>IDENTIFICATION</scope>
    <source>
        <strain evidence="4">DF5081</strain>
    </source>
</reference>
<evidence type="ECO:0000256" key="1">
    <source>
        <dbReference type="SAM" id="MobiDB-lite"/>
    </source>
</evidence>
<name>A0A8R1E212_CAEJA</name>
<dbReference type="EnsemblMetazoa" id="CJA18043.1">
    <property type="protein sequence ID" value="CJA18043.1"/>
    <property type="gene ID" value="WBGene00137247"/>
</dbReference>
<evidence type="ECO:0000259" key="3">
    <source>
        <dbReference type="Pfam" id="PF04155"/>
    </source>
</evidence>
<proteinExistence type="predicted"/>
<keyword evidence="5" id="KW-1185">Reference proteome</keyword>
<protein>
    <submittedName>
        <fullName evidence="4">Ground-like domain-containing protein</fullName>
    </submittedName>
</protein>
<accession>A0A8R1E212</accession>
<feature type="signal peptide" evidence="2">
    <location>
        <begin position="1"/>
        <end position="26"/>
    </location>
</feature>
<dbReference type="Pfam" id="PF04155">
    <property type="entry name" value="Ground-like"/>
    <property type="match status" value="1"/>
</dbReference>
<organism evidence="4 5">
    <name type="scientific">Caenorhabditis japonica</name>
    <dbReference type="NCBI Taxonomy" id="281687"/>
    <lineage>
        <taxon>Eukaryota</taxon>
        <taxon>Metazoa</taxon>
        <taxon>Ecdysozoa</taxon>
        <taxon>Nematoda</taxon>
        <taxon>Chromadorea</taxon>
        <taxon>Rhabditida</taxon>
        <taxon>Rhabditina</taxon>
        <taxon>Rhabditomorpha</taxon>
        <taxon>Rhabditoidea</taxon>
        <taxon>Rhabditidae</taxon>
        <taxon>Peloderinae</taxon>
        <taxon>Caenorhabditis</taxon>
    </lineage>
</organism>
<reference evidence="5" key="1">
    <citation type="submission" date="2010-08" db="EMBL/GenBank/DDBJ databases">
        <authorList>
            <consortium name="Caenorhabditis japonica Sequencing Consortium"/>
            <person name="Wilson R.K."/>
        </authorList>
    </citation>
    <scope>NUCLEOTIDE SEQUENCE [LARGE SCALE GENOMIC DNA]</scope>
    <source>
        <strain evidence="5">DF5081</strain>
    </source>
</reference>